<evidence type="ECO:0000256" key="5">
    <source>
        <dbReference type="ARBA" id="ARBA00022741"/>
    </source>
</evidence>
<keyword evidence="5 9" id="KW-0547">Nucleotide-binding</keyword>
<dbReference type="Proteomes" id="UP001217963">
    <property type="component" value="Chromosome VIII"/>
</dbReference>
<feature type="transmembrane region" description="Helical" evidence="9">
    <location>
        <begin position="430"/>
        <end position="447"/>
    </location>
</feature>
<proteinExistence type="inferred from homology"/>
<feature type="transmembrane region" description="Helical" evidence="9">
    <location>
        <begin position="207"/>
        <end position="230"/>
    </location>
</feature>
<comment type="subcellular location">
    <subcellularLocation>
        <location evidence="1 9">Membrane</location>
        <topology evidence="1 9">Multi-pass membrane protein</topology>
    </subcellularLocation>
</comment>
<dbReference type="InterPro" id="IPR004667">
    <property type="entry name" value="ADP_ATP_car_bac_type"/>
</dbReference>
<evidence type="ECO:0000256" key="2">
    <source>
        <dbReference type="ARBA" id="ARBA00007127"/>
    </source>
</evidence>
<keyword evidence="7 9" id="KW-1133">Transmembrane helix</keyword>
<feature type="transmembrane region" description="Helical" evidence="9">
    <location>
        <begin position="355"/>
        <end position="373"/>
    </location>
</feature>
<comment type="similarity">
    <text evidence="2 9">Belongs to the ADP/ATP translocase tlc family.</text>
</comment>
<feature type="transmembrane region" description="Helical" evidence="9">
    <location>
        <begin position="242"/>
        <end position="266"/>
    </location>
</feature>
<evidence type="ECO:0000256" key="4">
    <source>
        <dbReference type="ARBA" id="ARBA00022692"/>
    </source>
</evidence>
<dbReference type="PANTHER" id="PTHR31187">
    <property type="match status" value="1"/>
</dbReference>
<feature type="transmembrane region" description="Helical" evidence="9">
    <location>
        <begin position="111"/>
        <end position="132"/>
    </location>
</feature>
<evidence type="ECO:0000313" key="11">
    <source>
        <dbReference type="Proteomes" id="UP001217963"/>
    </source>
</evidence>
<feature type="transmembrane region" description="Helical" evidence="9">
    <location>
        <begin position="171"/>
        <end position="195"/>
    </location>
</feature>
<evidence type="ECO:0000256" key="3">
    <source>
        <dbReference type="ARBA" id="ARBA00022448"/>
    </source>
</evidence>
<evidence type="ECO:0000313" key="10">
    <source>
        <dbReference type="EMBL" id="WEL39287.1"/>
    </source>
</evidence>
<keyword evidence="3 9" id="KW-0813">Transport</keyword>
<feature type="transmembrane region" description="Helical" evidence="9">
    <location>
        <begin position="305"/>
        <end position="323"/>
    </location>
</feature>
<evidence type="ECO:0000256" key="7">
    <source>
        <dbReference type="ARBA" id="ARBA00022989"/>
    </source>
</evidence>
<dbReference type="Pfam" id="PF03219">
    <property type="entry name" value="TLC"/>
    <property type="match status" value="1"/>
</dbReference>
<dbReference type="PANTHER" id="PTHR31187:SF1">
    <property type="entry name" value="ADP,ATP CARRIER PROTEIN 1"/>
    <property type="match status" value="1"/>
</dbReference>
<evidence type="ECO:0000256" key="9">
    <source>
        <dbReference type="RuleBase" id="RU363121"/>
    </source>
</evidence>
<feature type="transmembrane region" description="Helical" evidence="9">
    <location>
        <begin position="378"/>
        <end position="402"/>
    </location>
</feature>
<feature type="transmembrane region" description="Helical" evidence="9">
    <location>
        <begin position="502"/>
        <end position="523"/>
    </location>
</feature>
<feature type="transmembrane region" description="Helical" evidence="9">
    <location>
        <begin position="468"/>
        <end position="490"/>
    </location>
</feature>
<gene>
    <name evidence="10" type="ORF">PFJ87_08g01520</name>
</gene>
<accession>A0ABY8CK44</accession>
<evidence type="ECO:0000256" key="1">
    <source>
        <dbReference type="ARBA" id="ARBA00004141"/>
    </source>
</evidence>
<sequence>MNEVETSNRDLSNADIPTEDQIEEEANSRRGIFRYFRVARAEYTKFAILGLMFGIIGFIYSFMRILKDMFVMVRQEPTTILFIKIFYILPVSMALVFLIQYMLGTKTVSRIFSIFCGGFASLFFVCGIVFLIEEQVSPSKFLFRDMFIDGKMSTRGLNVFKSMLLTLNEPLATIVFISAEMWGSLVLSYLFLSFLNESCTIKQFSRFIPPLIIITNVSLFLSATVAGAFFKLREKLAFQQNQFLLSGIFISQGLLVVSVIFLKIYLERVVMKRPLFIVSSGSRRKKAKANVSFSEGLEIMSQSKLLLAMSLIVLFFNISYNMIESTFKVGVKVAAEYYNEEKGKYSGKFNRIDQYLTSVVVICLNLSPFSSYVETRGFLLVGIITPVVTLLAITLFLGSALYNTSMEESGIGIVNGLFPSGKPLYMLENYSGIIFMSLLKITKYSAFDICKEKLGMRINPTYRARFKSVYDGIFGKLGKSIGSIYGLLMFEALDTEDLRKATPITAGIIFIFVVMWIKAIIYLSKSYDSAVQHNRDVDIDMTDKGKKSLEASEQPKVVD</sequence>
<organism evidence="10 11">
    <name type="scientific">Encephalitozoon hellem</name>
    <name type="common">Microsporidian parasite</name>
    <dbReference type="NCBI Taxonomy" id="27973"/>
    <lineage>
        <taxon>Eukaryota</taxon>
        <taxon>Fungi</taxon>
        <taxon>Fungi incertae sedis</taxon>
        <taxon>Microsporidia</taxon>
        <taxon>Unikaryonidae</taxon>
        <taxon>Encephalitozoon</taxon>
    </lineage>
</organism>
<protein>
    <recommendedName>
        <fullName evidence="9">ADP,ATP carrier protein</fullName>
    </recommendedName>
</protein>
<feature type="transmembrane region" description="Helical" evidence="9">
    <location>
        <begin position="78"/>
        <end position="99"/>
    </location>
</feature>
<evidence type="ECO:0000256" key="6">
    <source>
        <dbReference type="ARBA" id="ARBA00022840"/>
    </source>
</evidence>
<keyword evidence="8 9" id="KW-0472">Membrane</keyword>
<keyword evidence="11" id="KW-1185">Reference proteome</keyword>
<dbReference type="EMBL" id="CP119069">
    <property type="protein sequence ID" value="WEL39287.1"/>
    <property type="molecule type" value="Genomic_DNA"/>
</dbReference>
<feature type="transmembrane region" description="Helical" evidence="9">
    <location>
        <begin position="46"/>
        <end position="66"/>
    </location>
</feature>
<keyword evidence="4 9" id="KW-0812">Transmembrane</keyword>
<keyword evidence="6 9" id="KW-0067">ATP-binding</keyword>
<evidence type="ECO:0000256" key="8">
    <source>
        <dbReference type="ARBA" id="ARBA00023136"/>
    </source>
</evidence>
<name>A0ABY8CK44_ENCHE</name>
<reference evidence="10 11" key="1">
    <citation type="submission" date="2023-02" db="EMBL/GenBank/DDBJ databases">
        <title>Encephalitozoon hellem ATCC 50451 complete genome.</title>
        <authorList>
            <person name="Mascarenhas dos Santos A.C."/>
            <person name="Julian A.T."/>
            <person name="Pombert J.-F."/>
        </authorList>
    </citation>
    <scope>NUCLEOTIDE SEQUENCE [LARGE SCALE GENOMIC DNA]</scope>
    <source>
        <strain evidence="10 11">ATCC 50451</strain>
    </source>
</reference>